<dbReference type="PANTHER" id="PTHR42776">
    <property type="entry name" value="SERINE PEPTIDASE S9 FAMILY MEMBER"/>
    <property type="match status" value="1"/>
</dbReference>
<evidence type="ECO:0000259" key="3">
    <source>
        <dbReference type="Pfam" id="PF00326"/>
    </source>
</evidence>
<accession>A0A4U0FCS2</accession>
<keyword evidence="2" id="KW-0645">Protease</keyword>
<dbReference type="OrthoDB" id="108903at2"/>
<dbReference type="Gene3D" id="3.40.50.1820">
    <property type="entry name" value="alpha/beta hydrolase"/>
    <property type="match status" value="1"/>
</dbReference>
<dbReference type="GO" id="GO:0004252">
    <property type="term" value="F:serine-type endopeptidase activity"/>
    <property type="evidence" value="ECO:0007669"/>
    <property type="project" value="TreeGrafter"/>
</dbReference>
<dbReference type="InterPro" id="IPR011659">
    <property type="entry name" value="WD40"/>
</dbReference>
<dbReference type="SUPFAM" id="SSF53474">
    <property type="entry name" value="alpha/beta-Hydrolases"/>
    <property type="match status" value="1"/>
</dbReference>
<dbReference type="Gene3D" id="2.120.10.30">
    <property type="entry name" value="TolB, C-terminal domain"/>
    <property type="match status" value="3"/>
</dbReference>
<protein>
    <submittedName>
        <fullName evidence="4">S9 family peptidase</fullName>
    </submittedName>
</protein>
<keyword evidence="5" id="KW-1185">Reference proteome</keyword>
<dbReference type="EMBL" id="SUPK01000003">
    <property type="protein sequence ID" value="TJY42595.1"/>
    <property type="molecule type" value="Genomic_DNA"/>
</dbReference>
<feature type="domain" description="Peptidase S9 prolyl oligopeptidase catalytic" evidence="3">
    <location>
        <begin position="448"/>
        <end position="657"/>
    </location>
</feature>
<dbReference type="Pfam" id="PF07676">
    <property type="entry name" value="PD40"/>
    <property type="match status" value="3"/>
</dbReference>
<dbReference type="SUPFAM" id="SSF82171">
    <property type="entry name" value="DPP6 N-terminal domain-like"/>
    <property type="match status" value="1"/>
</dbReference>
<dbReference type="InterPro" id="IPR011042">
    <property type="entry name" value="6-blade_b-propeller_TolB-like"/>
</dbReference>
<dbReference type="InterPro" id="IPR029058">
    <property type="entry name" value="AB_hydrolase_fold"/>
</dbReference>
<evidence type="ECO:0000313" key="4">
    <source>
        <dbReference type="EMBL" id="TJY42595.1"/>
    </source>
</evidence>
<sequence>MSVKRAIRPEDLFELKAVSDPQISPDGSTIAFVETTMDRDTNRYVSRIRILSASGDGEPKRATSGPGLDYAPRWSPDGSFLAFLSTRSGEPQIWIMPASGGDAELLSDLRDVASAPVWSPDGRSVACIVEVGSDEKDVLVIDRLRYKLDSVGFLVDRNWHVFIVQAQGPGRGEYRQMTFGQDYNFSSPAWSPDGRFLAAAGNRLPARTEIDLINEIWVIPATGGTPRRLTRSTGPADHPLWSPDGRFVAYLGHNQRSGYYSNRGIWIVPVSGGEPMELTAGFRYPVGDYAIKDFLGYGQPAAVPHWSRDGRHLYMSVSAHGAVHLWRFSVSDGRAVPLTRGTYVIYNYSFSSDDGRVAFAVTAPTLPNDIWIGDIRGGRIQERRLTRINQEWLDRTVAVQPVRFTFRSPGGPREEGWIHYPPQIRPTDKVPAVLEIHGGPTVMYGYVFFFEFQLLATNGIAVISSNPRGSMGYGEEFAAAIGGDWGNLDYRDLMSAVDAAVSRGMLDPDRIGVAGGSYGGYMTNWIVTQNHRFKAAVSMRGISNLYSFFGTSDGGYLHVDDFGAPPWQIPQTYLRQSPITYVANVRTPLLLIHSDRDFRVPIEQGEQFYTALKFLGRDVRMLRFLTETHELSREGKPRHRVIRLEQILHWFQRRLNHS</sequence>
<organism evidence="4 5">
    <name type="scientific">Cohnella pontilimi</name>
    <dbReference type="NCBI Taxonomy" id="2564100"/>
    <lineage>
        <taxon>Bacteria</taxon>
        <taxon>Bacillati</taxon>
        <taxon>Bacillota</taxon>
        <taxon>Bacilli</taxon>
        <taxon>Bacillales</taxon>
        <taxon>Paenibacillaceae</taxon>
        <taxon>Cohnella</taxon>
    </lineage>
</organism>
<proteinExistence type="predicted"/>
<dbReference type="GO" id="GO:0006508">
    <property type="term" value="P:proteolysis"/>
    <property type="evidence" value="ECO:0007669"/>
    <property type="project" value="InterPro"/>
</dbReference>
<dbReference type="Pfam" id="PF00326">
    <property type="entry name" value="Peptidase_S9"/>
    <property type="match status" value="1"/>
</dbReference>
<name>A0A4U0FCS2_9BACL</name>
<evidence type="ECO:0000313" key="5">
    <source>
        <dbReference type="Proteomes" id="UP000309673"/>
    </source>
</evidence>
<dbReference type="RefSeq" id="WP_136777014.1">
    <property type="nucleotide sequence ID" value="NZ_SUPK01000003.1"/>
</dbReference>
<dbReference type="InterPro" id="IPR001375">
    <property type="entry name" value="Peptidase_S9_cat"/>
</dbReference>
<evidence type="ECO:0000256" key="1">
    <source>
        <dbReference type="ARBA" id="ARBA00022801"/>
    </source>
</evidence>
<keyword evidence="2" id="KW-0720">Serine protease</keyword>
<evidence type="ECO:0000256" key="2">
    <source>
        <dbReference type="ARBA" id="ARBA00022825"/>
    </source>
</evidence>
<dbReference type="Proteomes" id="UP000309673">
    <property type="component" value="Unassembled WGS sequence"/>
</dbReference>
<dbReference type="PANTHER" id="PTHR42776:SF27">
    <property type="entry name" value="DIPEPTIDYL PEPTIDASE FAMILY MEMBER 6"/>
    <property type="match status" value="1"/>
</dbReference>
<comment type="caution">
    <text evidence="4">The sequence shown here is derived from an EMBL/GenBank/DDBJ whole genome shotgun (WGS) entry which is preliminary data.</text>
</comment>
<gene>
    <name evidence="4" type="ORF">E5161_07005</name>
</gene>
<dbReference type="AlphaFoldDB" id="A0A4U0FCS2"/>
<keyword evidence="1" id="KW-0378">Hydrolase</keyword>
<reference evidence="4 5" key="1">
    <citation type="submission" date="2019-04" db="EMBL/GenBank/DDBJ databases">
        <title>Cohnella sp. nov., isolated from soil.</title>
        <authorList>
            <person name="Kim W."/>
        </authorList>
    </citation>
    <scope>NUCLEOTIDE SEQUENCE [LARGE SCALE GENOMIC DNA]</scope>
    <source>
        <strain evidence="4 5">CAU 1483</strain>
    </source>
</reference>